<protein>
    <submittedName>
        <fullName evidence="2">DUF998 domain-containing protein</fullName>
    </submittedName>
</protein>
<dbReference type="AlphaFoldDB" id="A0A931G6F6"/>
<feature type="transmembrane region" description="Helical" evidence="1">
    <location>
        <begin position="142"/>
        <end position="168"/>
    </location>
</feature>
<dbReference type="InterPro" id="IPR009339">
    <property type="entry name" value="DUF998"/>
</dbReference>
<dbReference type="EMBL" id="JADNYM010000019">
    <property type="protein sequence ID" value="MBG0740605.1"/>
    <property type="molecule type" value="Genomic_DNA"/>
</dbReference>
<evidence type="ECO:0000313" key="3">
    <source>
        <dbReference type="Proteomes" id="UP000655366"/>
    </source>
</evidence>
<reference evidence="2 3" key="1">
    <citation type="submission" date="2020-11" db="EMBL/GenBank/DDBJ databases">
        <title>Arthrobacter antarcticus sp. nov., isolated from Antarctic Soil.</title>
        <authorList>
            <person name="Li J."/>
        </authorList>
    </citation>
    <scope>NUCLEOTIDE SEQUENCE [LARGE SCALE GENOMIC DNA]</scope>
    <source>
        <strain evidence="2 3">Z1-20</strain>
    </source>
</reference>
<dbReference type="Proteomes" id="UP000655366">
    <property type="component" value="Unassembled WGS sequence"/>
</dbReference>
<proteinExistence type="predicted"/>
<keyword evidence="1" id="KW-0812">Transmembrane</keyword>
<keyword evidence="1" id="KW-0472">Membrane</keyword>
<sequence length="197" mass="20081">MTYIAVDVVLQRLPPHYSPIRDAESNLAVGPYGWVMNLNFLGRAVTTFAVTRAVLGTGGASRRKTAGATLLGIGGVSSAVLAFFPTDIPSAESAAAGLTTATPGGMVHLVVAGTGFASALAGIAVLTQWLRRCPSLLRTSRAAVVCAGVGAVGLAALGLSIRFFPAFLGLAERVALAGILGWAFSVSVGLRSLSRAR</sequence>
<feature type="transmembrane region" description="Helical" evidence="1">
    <location>
        <begin position="174"/>
        <end position="193"/>
    </location>
</feature>
<accession>A0A931G6F6</accession>
<feature type="transmembrane region" description="Helical" evidence="1">
    <location>
        <begin position="106"/>
        <end position="130"/>
    </location>
</feature>
<feature type="transmembrane region" description="Helical" evidence="1">
    <location>
        <begin position="67"/>
        <end position="86"/>
    </location>
</feature>
<organism evidence="2 3">
    <name type="scientific">Arthrobacter terrae</name>
    <dbReference type="NCBI Taxonomy" id="2935737"/>
    <lineage>
        <taxon>Bacteria</taxon>
        <taxon>Bacillati</taxon>
        <taxon>Actinomycetota</taxon>
        <taxon>Actinomycetes</taxon>
        <taxon>Micrococcales</taxon>
        <taxon>Micrococcaceae</taxon>
        <taxon>Arthrobacter</taxon>
    </lineage>
</organism>
<evidence type="ECO:0000256" key="1">
    <source>
        <dbReference type="SAM" id="Phobius"/>
    </source>
</evidence>
<gene>
    <name evidence="2" type="ORF">IV500_14590</name>
</gene>
<dbReference type="Pfam" id="PF06197">
    <property type="entry name" value="DUF998"/>
    <property type="match status" value="1"/>
</dbReference>
<name>A0A931G6F6_9MICC</name>
<dbReference type="RefSeq" id="WP_196397545.1">
    <property type="nucleotide sequence ID" value="NZ_JADNYM010000019.1"/>
</dbReference>
<keyword evidence="3" id="KW-1185">Reference proteome</keyword>
<keyword evidence="1" id="KW-1133">Transmembrane helix</keyword>
<comment type="caution">
    <text evidence="2">The sequence shown here is derived from an EMBL/GenBank/DDBJ whole genome shotgun (WGS) entry which is preliminary data.</text>
</comment>
<evidence type="ECO:0000313" key="2">
    <source>
        <dbReference type="EMBL" id="MBG0740605.1"/>
    </source>
</evidence>